<dbReference type="GO" id="GO:0016787">
    <property type="term" value="F:hydrolase activity"/>
    <property type="evidence" value="ECO:0007669"/>
    <property type="project" value="UniProtKB-KW"/>
</dbReference>
<evidence type="ECO:0000256" key="11">
    <source>
        <dbReference type="ARBA" id="ARBA00049893"/>
    </source>
</evidence>
<dbReference type="PANTHER" id="PTHR30616:SF2">
    <property type="entry name" value="PURINE NUCLEOSIDE PHOSPHORYLASE LACC1"/>
    <property type="match status" value="1"/>
</dbReference>
<evidence type="ECO:0000256" key="7">
    <source>
        <dbReference type="ARBA" id="ARBA00022801"/>
    </source>
</evidence>
<comment type="catalytic activity">
    <reaction evidence="9">
        <text>adenosine + H2O + H(+) = inosine + NH4(+)</text>
        <dbReference type="Rhea" id="RHEA:24408"/>
        <dbReference type="ChEBI" id="CHEBI:15377"/>
        <dbReference type="ChEBI" id="CHEBI:15378"/>
        <dbReference type="ChEBI" id="CHEBI:16335"/>
        <dbReference type="ChEBI" id="CHEBI:17596"/>
        <dbReference type="ChEBI" id="CHEBI:28938"/>
        <dbReference type="EC" id="3.5.4.4"/>
    </reaction>
    <physiologicalReaction direction="left-to-right" evidence="9">
        <dbReference type="Rhea" id="RHEA:24409"/>
    </physiologicalReaction>
</comment>
<dbReference type="InterPro" id="IPR011324">
    <property type="entry name" value="Cytotoxic_necrot_fac-like_cat"/>
</dbReference>
<organism evidence="13 14">
    <name type="scientific">Melghirimyces profundicolus</name>
    <dbReference type="NCBI Taxonomy" id="1242148"/>
    <lineage>
        <taxon>Bacteria</taxon>
        <taxon>Bacillati</taxon>
        <taxon>Bacillota</taxon>
        <taxon>Bacilli</taxon>
        <taxon>Bacillales</taxon>
        <taxon>Thermoactinomycetaceae</taxon>
        <taxon>Melghirimyces</taxon>
    </lineage>
</organism>
<dbReference type="EMBL" id="QBKR01000032">
    <property type="protein sequence ID" value="PTX51950.1"/>
    <property type="molecule type" value="Genomic_DNA"/>
</dbReference>
<evidence type="ECO:0000256" key="4">
    <source>
        <dbReference type="ARBA" id="ARBA00007353"/>
    </source>
</evidence>
<keyword evidence="6" id="KW-0479">Metal-binding</keyword>
<comment type="catalytic activity">
    <reaction evidence="10">
        <text>adenosine + phosphate = alpha-D-ribose 1-phosphate + adenine</text>
        <dbReference type="Rhea" id="RHEA:27642"/>
        <dbReference type="ChEBI" id="CHEBI:16335"/>
        <dbReference type="ChEBI" id="CHEBI:16708"/>
        <dbReference type="ChEBI" id="CHEBI:43474"/>
        <dbReference type="ChEBI" id="CHEBI:57720"/>
        <dbReference type="EC" id="2.4.2.1"/>
    </reaction>
    <physiologicalReaction direction="left-to-right" evidence="10">
        <dbReference type="Rhea" id="RHEA:27643"/>
    </physiologicalReaction>
</comment>
<dbReference type="GO" id="GO:0017061">
    <property type="term" value="F:S-methyl-5-thioadenosine phosphorylase activity"/>
    <property type="evidence" value="ECO:0007669"/>
    <property type="project" value="UniProtKB-EC"/>
</dbReference>
<dbReference type="Gene3D" id="3.60.140.10">
    <property type="entry name" value="CNF1/YfiH-like putative cysteine hydrolases"/>
    <property type="match status" value="1"/>
</dbReference>
<reference evidence="13 14" key="1">
    <citation type="submission" date="2018-04" db="EMBL/GenBank/DDBJ databases">
        <title>Genomic Encyclopedia of Archaeal and Bacterial Type Strains, Phase II (KMG-II): from individual species to whole genera.</title>
        <authorList>
            <person name="Goeker M."/>
        </authorList>
    </citation>
    <scope>NUCLEOTIDE SEQUENCE [LARGE SCALE GENOMIC DNA]</scope>
    <source>
        <strain evidence="13 14">DSM 45787</strain>
    </source>
</reference>
<dbReference type="Proteomes" id="UP000244240">
    <property type="component" value="Unassembled WGS sequence"/>
</dbReference>
<dbReference type="AlphaFoldDB" id="A0A2T6B789"/>
<evidence type="ECO:0000256" key="12">
    <source>
        <dbReference type="RuleBase" id="RU361274"/>
    </source>
</evidence>
<dbReference type="InterPro" id="IPR038371">
    <property type="entry name" value="Cu_polyphenol_OxRdtase_sf"/>
</dbReference>
<comment type="similarity">
    <text evidence="4 12">Belongs to the purine nucleoside phosphorylase YfiH/LACC1 family.</text>
</comment>
<comment type="catalytic activity">
    <reaction evidence="11">
        <text>S-methyl-5'-thioadenosine + phosphate = 5-(methylsulfanyl)-alpha-D-ribose 1-phosphate + adenine</text>
        <dbReference type="Rhea" id="RHEA:11852"/>
        <dbReference type="ChEBI" id="CHEBI:16708"/>
        <dbReference type="ChEBI" id="CHEBI:17509"/>
        <dbReference type="ChEBI" id="CHEBI:43474"/>
        <dbReference type="ChEBI" id="CHEBI:58533"/>
        <dbReference type="EC" id="2.4.2.28"/>
    </reaction>
    <physiologicalReaction direction="left-to-right" evidence="11">
        <dbReference type="Rhea" id="RHEA:11853"/>
    </physiologicalReaction>
</comment>
<evidence type="ECO:0000256" key="8">
    <source>
        <dbReference type="ARBA" id="ARBA00022833"/>
    </source>
</evidence>
<name>A0A2T6B789_9BACL</name>
<evidence type="ECO:0000256" key="3">
    <source>
        <dbReference type="ARBA" id="ARBA00003215"/>
    </source>
</evidence>
<sequence length="279" mass="30999">MEPFQLRADIAVPAFSLVPWEREFPCLVAGMSARDGESIKDPDRTNYAFHVGGQRERVLQNRKRLADQLGVPFSCWTAGEQVHGVRIREVTAEDRGRGRDGTDSAFPETDGLFTGEKDVLLSSFYADCVPLLFFSPKAGLIGVAHAGWRGTVGRIGPRMVREFVGRGAEKADIRAAIAPSIGACCYEVDEKVANPVMETLKGSFDEVLQPSGKEKWKLDLKEVNRRLLLEEGLREDRITVTGWCTGCHPELFHSHRRDRGKTGRMVAFIGMGKGRWSHG</sequence>
<dbReference type="PANTHER" id="PTHR30616">
    <property type="entry name" value="UNCHARACTERIZED PROTEIN YFIH"/>
    <property type="match status" value="1"/>
</dbReference>
<evidence type="ECO:0000256" key="9">
    <source>
        <dbReference type="ARBA" id="ARBA00047989"/>
    </source>
</evidence>
<comment type="cofactor">
    <cofactor evidence="2">
        <name>Zn(2+)</name>
        <dbReference type="ChEBI" id="CHEBI:29105"/>
    </cofactor>
</comment>
<dbReference type="GO" id="GO:0005507">
    <property type="term" value="F:copper ion binding"/>
    <property type="evidence" value="ECO:0007669"/>
    <property type="project" value="TreeGrafter"/>
</dbReference>
<dbReference type="NCBIfam" id="TIGR00726">
    <property type="entry name" value="peptidoglycan editing factor PgeF"/>
    <property type="match status" value="1"/>
</dbReference>
<proteinExistence type="inferred from homology"/>
<comment type="catalytic activity">
    <reaction evidence="1">
        <text>inosine + phosphate = alpha-D-ribose 1-phosphate + hypoxanthine</text>
        <dbReference type="Rhea" id="RHEA:27646"/>
        <dbReference type="ChEBI" id="CHEBI:17368"/>
        <dbReference type="ChEBI" id="CHEBI:17596"/>
        <dbReference type="ChEBI" id="CHEBI:43474"/>
        <dbReference type="ChEBI" id="CHEBI:57720"/>
        <dbReference type="EC" id="2.4.2.1"/>
    </reaction>
    <physiologicalReaction direction="left-to-right" evidence="1">
        <dbReference type="Rhea" id="RHEA:27647"/>
    </physiologicalReaction>
</comment>
<keyword evidence="14" id="KW-1185">Reference proteome</keyword>
<dbReference type="InterPro" id="IPR003730">
    <property type="entry name" value="Cu_polyphenol_OxRdtase"/>
</dbReference>
<evidence type="ECO:0000256" key="5">
    <source>
        <dbReference type="ARBA" id="ARBA00022679"/>
    </source>
</evidence>
<comment type="function">
    <text evidence="3">Purine nucleoside enzyme that catalyzes the phosphorolysis of adenosine and inosine nucleosides, yielding D-ribose 1-phosphate and the respective free bases, adenine and hypoxanthine. Also catalyzes the phosphorolysis of S-methyl-5'-thioadenosine into adenine and S-methyl-5-thio-alpha-D-ribose 1-phosphate. Also has adenosine deaminase activity.</text>
</comment>
<evidence type="ECO:0000256" key="10">
    <source>
        <dbReference type="ARBA" id="ARBA00048968"/>
    </source>
</evidence>
<dbReference type="SUPFAM" id="SSF64438">
    <property type="entry name" value="CNF1/YfiH-like putative cysteine hydrolases"/>
    <property type="match status" value="1"/>
</dbReference>
<evidence type="ECO:0000256" key="1">
    <source>
        <dbReference type="ARBA" id="ARBA00000553"/>
    </source>
</evidence>
<keyword evidence="7" id="KW-0378">Hydrolase</keyword>
<dbReference type="CDD" id="cd16833">
    <property type="entry name" value="YfiH"/>
    <property type="match status" value="1"/>
</dbReference>
<dbReference type="RefSeq" id="WP_170109728.1">
    <property type="nucleotide sequence ID" value="NZ_QBKR01000032.1"/>
</dbReference>
<evidence type="ECO:0000256" key="2">
    <source>
        <dbReference type="ARBA" id="ARBA00001947"/>
    </source>
</evidence>
<keyword evidence="5" id="KW-0808">Transferase</keyword>
<comment type="caution">
    <text evidence="13">The sequence shown here is derived from an EMBL/GenBank/DDBJ whole genome shotgun (WGS) entry which is preliminary data.</text>
</comment>
<evidence type="ECO:0000313" key="13">
    <source>
        <dbReference type="EMBL" id="PTX51950.1"/>
    </source>
</evidence>
<keyword evidence="8" id="KW-0862">Zinc</keyword>
<gene>
    <name evidence="13" type="ORF">C8P63_13230</name>
</gene>
<protein>
    <recommendedName>
        <fullName evidence="12">Purine nucleoside phosphorylase</fullName>
    </recommendedName>
</protein>
<dbReference type="Pfam" id="PF02578">
    <property type="entry name" value="Cu-oxidase_4"/>
    <property type="match status" value="1"/>
</dbReference>
<evidence type="ECO:0000313" key="14">
    <source>
        <dbReference type="Proteomes" id="UP000244240"/>
    </source>
</evidence>
<evidence type="ECO:0000256" key="6">
    <source>
        <dbReference type="ARBA" id="ARBA00022723"/>
    </source>
</evidence>
<accession>A0A2T6B789</accession>